<dbReference type="Proteomes" id="UP000277582">
    <property type="component" value="Unassembled WGS sequence"/>
</dbReference>
<evidence type="ECO:0000259" key="1">
    <source>
        <dbReference type="PROSITE" id="PS50822"/>
    </source>
</evidence>
<dbReference type="PROSITE" id="PS50822">
    <property type="entry name" value="PIWI"/>
    <property type="match status" value="1"/>
</dbReference>
<dbReference type="Gene3D" id="3.40.50.2300">
    <property type="match status" value="1"/>
</dbReference>
<feature type="domain" description="Piwi" evidence="1">
    <location>
        <begin position="364"/>
        <end position="656"/>
    </location>
</feature>
<dbReference type="GO" id="GO:0003676">
    <property type="term" value="F:nucleic acid binding"/>
    <property type="evidence" value="ECO:0007669"/>
    <property type="project" value="InterPro"/>
</dbReference>
<name>A0A3R9PTJ9_9CREN</name>
<comment type="caution">
    <text evidence="2">The sequence shown here is derived from an EMBL/GenBank/DDBJ whole genome shotgun (WGS) entry which is preliminary data.</text>
</comment>
<accession>A0A3R9PTJ9</accession>
<dbReference type="OrthoDB" id="145936at2157"/>
<dbReference type="InterPro" id="IPR003165">
    <property type="entry name" value="Piwi"/>
</dbReference>
<dbReference type="EMBL" id="RCOS01000143">
    <property type="protein sequence ID" value="RSN72685.1"/>
    <property type="molecule type" value="Genomic_DNA"/>
</dbReference>
<evidence type="ECO:0000313" key="3">
    <source>
        <dbReference type="Proteomes" id="UP000277582"/>
    </source>
</evidence>
<dbReference type="RefSeq" id="WP_125672361.1">
    <property type="nucleotide sequence ID" value="NZ_RCOS01000143.1"/>
</dbReference>
<organism evidence="2 3">
    <name type="scientific">Candidatus Methanodesulfokora washburnensis</name>
    <dbReference type="NCBI Taxonomy" id="2478471"/>
    <lineage>
        <taxon>Archaea</taxon>
        <taxon>Thermoproteota</taxon>
        <taxon>Candidatus Korarchaeia</taxon>
        <taxon>Candidatus Korarchaeia incertae sedis</taxon>
        <taxon>Candidatus Methanodesulfokora</taxon>
    </lineage>
</organism>
<keyword evidence="3" id="KW-1185">Reference proteome</keyword>
<evidence type="ECO:0000313" key="2">
    <source>
        <dbReference type="EMBL" id="RSN72685.1"/>
    </source>
</evidence>
<dbReference type="SMART" id="SM00950">
    <property type="entry name" value="Piwi"/>
    <property type="match status" value="1"/>
</dbReference>
<dbReference type="InterPro" id="IPR036397">
    <property type="entry name" value="RNaseH_sf"/>
</dbReference>
<dbReference type="Gene3D" id="3.30.420.10">
    <property type="entry name" value="Ribonuclease H-like superfamily/Ribonuclease H"/>
    <property type="match status" value="1"/>
</dbReference>
<dbReference type="InterPro" id="IPR012337">
    <property type="entry name" value="RNaseH-like_sf"/>
</dbReference>
<dbReference type="AlphaFoldDB" id="A0A3R9PTJ9"/>
<dbReference type="SUPFAM" id="SSF53098">
    <property type="entry name" value="Ribonuclease H-like"/>
    <property type="match status" value="1"/>
</dbReference>
<reference evidence="2 3" key="1">
    <citation type="submission" date="2018-10" db="EMBL/GenBank/DDBJ databases">
        <title>Co-occurring genomic capacity for anaerobic methane metabolism and dissimilatory sulfite reduction discovered in the Korarchaeota.</title>
        <authorList>
            <person name="Mckay L.J."/>
            <person name="Dlakic M."/>
            <person name="Fields M.W."/>
            <person name="Delmont T.O."/>
            <person name="Eren A.M."/>
            <person name="Jay Z.J."/>
            <person name="Klingelsmith K.B."/>
            <person name="Rusch D.B."/>
            <person name="Inskeep W.P."/>
        </authorList>
    </citation>
    <scope>NUCLEOTIDE SEQUENCE [LARGE SCALE GENOMIC DNA]</scope>
    <source>
        <strain evidence="2 3">MDKW</strain>
    </source>
</reference>
<gene>
    <name evidence="2" type="ORF">D6D85_12855</name>
</gene>
<sequence length="672" mass="77642">MSVLLNVFETPLQNFKVWKIPIVADPRVISQEIRELSQKRVADCSFSNGFLYFKGEPEKVIEELQKESIIVSQPPEEVILSPQREGKIIRDLLYSSFEGILHKKGWRAPIGKRKRALPEAYESYRDFYLELGENVTVIFGLKYMFEVSSRNSLRLWLDVYAPLWSAAEKHFLNKKDIDAKLRELYVQKALLRPKDRYKKTLKLIEILFGDEIIELEFCDDYCLSFSKEMYIVSPSAEEMGSEVSLSFNIIEEPNLRFKLGFSGNPKDIMWLKAYGYGASIRELHIKAIIDESTREDFLNFFKKLRDGFYGNYTRWPGFQTVTGAELSFDDKSDIIYLDNPSREAIQNCLLRVFSEGSGKTDKTVTLLVVPELLSKFYYEFKALALQKSMPLQVILEKTLKKEPLEFTLMNIGVALYTKGGGIPWILKNSLTQTHSLFVGISFHLDHESKNIYYGVMEVFDKFGKHLEGKIRMYSSPNEIKSVRGLYIPREDAEKILTELVRVYNPHEIIFHKSAPFHDEEKEAIENVCQNKGIPYCLVHIERTNPYRIYRMKGGDFTPIRGTIIFDATNESRAILSTTGHSILSPNRLRLWSGIGTPRPLEIVLEKNTTQHNLREIAEQIMAMTKLDWNTIEVSVRSPITLKYSNRAANMAPYLKKEIVKGPIEITDIRFLM</sequence>
<dbReference type="Pfam" id="PF02171">
    <property type="entry name" value="Piwi"/>
    <property type="match status" value="1"/>
</dbReference>
<protein>
    <recommendedName>
        <fullName evidence="1">Piwi domain-containing protein</fullName>
    </recommendedName>
</protein>
<proteinExistence type="predicted"/>